<accession>A0A396IRE9</accession>
<dbReference type="Proteomes" id="UP000265566">
    <property type="component" value="Chromosome 3"/>
</dbReference>
<reference evidence="2" key="1">
    <citation type="journal article" date="2018" name="Nat. Plants">
        <title>Whole-genome landscape of Medicago truncatula symbiotic genes.</title>
        <authorList>
            <person name="Pecrix Y."/>
            <person name="Gamas P."/>
            <person name="Carrere S."/>
        </authorList>
    </citation>
    <scope>NUCLEOTIDE SEQUENCE</scope>
    <source>
        <tissue evidence="2">Leaves</tissue>
    </source>
</reference>
<evidence type="ECO:0000313" key="2">
    <source>
        <dbReference type="EMBL" id="RHN67920.1"/>
    </source>
</evidence>
<evidence type="ECO:0000256" key="1">
    <source>
        <dbReference type="SAM" id="MobiDB-lite"/>
    </source>
</evidence>
<dbReference type="Gramene" id="rna16176">
    <property type="protein sequence ID" value="RHN67920.1"/>
    <property type="gene ID" value="gene16176"/>
</dbReference>
<organism evidence="2">
    <name type="scientific">Medicago truncatula</name>
    <name type="common">Barrel medic</name>
    <name type="synonym">Medicago tribuloides</name>
    <dbReference type="NCBI Taxonomy" id="3880"/>
    <lineage>
        <taxon>Eukaryota</taxon>
        <taxon>Viridiplantae</taxon>
        <taxon>Streptophyta</taxon>
        <taxon>Embryophyta</taxon>
        <taxon>Tracheophyta</taxon>
        <taxon>Spermatophyta</taxon>
        <taxon>Magnoliopsida</taxon>
        <taxon>eudicotyledons</taxon>
        <taxon>Gunneridae</taxon>
        <taxon>Pentapetalae</taxon>
        <taxon>rosids</taxon>
        <taxon>fabids</taxon>
        <taxon>Fabales</taxon>
        <taxon>Fabaceae</taxon>
        <taxon>Papilionoideae</taxon>
        <taxon>50 kb inversion clade</taxon>
        <taxon>NPAAA clade</taxon>
        <taxon>Hologalegina</taxon>
        <taxon>IRL clade</taxon>
        <taxon>Trifolieae</taxon>
        <taxon>Medicago</taxon>
    </lineage>
</organism>
<name>A0A396IRE9_MEDTR</name>
<proteinExistence type="predicted"/>
<dbReference type="AlphaFoldDB" id="A0A396IRE9"/>
<gene>
    <name evidence="2" type="ORF">MtrunA17_Chr3g0108021</name>
</gene>
<feature type="compositionally biased region" description="Basic and acidic residues" evidence="1">
    <location>
        <begin position="54"/>
        <end position="65"/>
    </location>
</feature>
<protein>
    <submittedName>
        <fullName evidence="2">Uncharacterized protein</fullName>
    </submittedName>
</protein>
<comment type="caution">
    <text evidence="2">The sequence shown here is derived from an EMBL/GenBank/DDBJ whole genome shotgun (WGS) entry which is preliminary data.</text>
</comment>
<feature type="region of interest" description="Disordered" evidence="1">
    <location>
        <begin position="33"/>
        <end position="127"/>
    </location>
</feature>
<dbReference type="EMBL" id="PSQE01000003">
    <property type="protein sequence ID" value="RHN67920.1"/>
    <property type="molecule type" value="Genomic_DNA"/>
</dbReference>
<sequence>MLVVCYPIMHVTGMDHVDRRRGDNLAMQASVTRECRQKAKGLVPRRRGGSARRANADDEPQHQAEPKYNQMDMDMEHQVEDDVEAEEEMGDDDDDQQQQRQRKRVPEPESEPLDDYPGGRHDTTSLTRYHVQVARATTDGEW</sequence>
<feature type="compositionally biased region" description="Acidic residues" evidence="1">
    <location>
        <begin position="81"/>
        <end position="96"/>
    </location>
</feature>